<accession>C2ELP9</accession>
<protein>
    <submittedName>
        <fullName evidence="1">Uncharacterized protein</fullName>
    </submittedName>
</protein>
<reference evidence="1 2" key="1">
    <citation type="submission" date="2009-01" db="EMBL/GenBank/DDBJ databases">
        <authorList>
            <person name="Qin X."/>
            <person name="Bachman B."/>
            <person name="Battles P."/>
            <person name="Bell A."/>
            <person name="Bess C."/>
            <person name="Bickham C."/>
            <person name="Chaboub L."/>
            <person name="Chen D."/>
            <person name="Coyle M."/>
            <person name="Deiros D.R."/>
            <person name="Dinh H."/>
            <person name="Forbes L."/>
            <person name="Fowler G."/>
            <person name="Francisco L."/>
            <person name="Fu Q."/>
            <person name="Gubbala S."/>
            <person name="Hale W."/>
            <person name="Han Y."/>
            <person name="Hemphill L."/>
            <person name="Highlander S.K."/>
            <person name="Hirani K."/>
            <person name="Hogues M."/>
            <person name="Jackson L."/>
            <person name="Jakkamsetti A."/>
            <person name="Javaid M."/>
            <person name="Jiang H."/>
            <person name="Korchina V."/>
            <person name="Kovar C."/>
            <person name="Lara F."/>
            <person name="Lee S."/>
            <person name="Mata R."/>
            <person name="Mathew T."/>
            <person name="Moen C."/>
            <person name="Morales K."/>
            <person name="Munidasa M."/>
            <person name="Nazareth L."/>
            <person name="Ngo R."/>
            <person name="Nguyen L."/>
            <person name="Okwuonu G."/>
            <person name="Ongeri F."/>
            <person name="Patil S."/>
            <person name="Petrosino J."/>
            <person name="Pham C."/>
            <person name="Pham P."/>
            <person name="Pu L.-L."/>
            <person name="Puazo M."/>
            <person name="Raj R."/>
            <person name="Reid J."/>
            <person name="Rouhana J."/>
            <person name="Saada N."/>
            <person name="Shang Y."/>
            <person name="Simmons D."/>
            <person name="Thornton R."/>
            <person name="Warren J."/>
            <person name="Weissenberger G."/>
            <person name="Zhang J."/>
            <person name="Zhang L."/>
            <person name="Zhou C."/>
            <person name="Zhu D."/>
            <person name="Muzny D."/>
            <person name="Worley K."/>
            <person name="Gibbs R."/>
        </authorList>
    </citation>
    <scope>NUCLEOTIDE SEQUENCE [LARGE SCALE GENOMIC DNA]</scope>
    <source>
        <strain evidence="1 2">DSM 16047</strain>
    </source>
</reference>
<evidence type="ECO:0000313" key="2">
    <source>
        <dbReference type="Proteomes" id="UP000005583"/>
    </source>
</evidence>
<dbReference type="AlphaFoldDB" id="C2ELP9"/>
<dbReference type="Proteomes" id="UP000005583">
    <property type="component" value="Unassembled WGS sequence"/>
</dbReference>
<sequence length="262" mass="31118">MKKQIIFEDFIQDRAVQMFKQQDKDLKKQEYTVFIQVFTTDNLPFSPVNDDHKKISFKSENVNTDTVTMISVAGNTYNSVTQKYEVTDHTFVVGKVTNGNITEKVAIRRMKKFAESVINELNKQVKDPHLHEPHLLTDVQRVEQLLTDRNVQITKLSRETGIPAFTLYNYRKNPETLKKASHTNIQHLIVKYYETYFNRNEVERFRFMLIKMTNAYLKECKDNPILYNPVYELYMMCEHGDWHRLAKMEEIWKANYTADNRL</sequence>
<comment type="caution">
    <text evidence="1">The sequence shown here is derived from an EMBL/GenBank/DDBJ whole genome shotgun (WGS) entry which is preliminary data.</text>
</comment>
<dbReference type="RefSeq" id="WP_007125127.1">
    <property type="nucleotide sequence ID" value="NZ_AZFO01000033.1"/>
</dbReference>
<dbReference type="PATRIC" id="fig|525365.8.peg.1302"/>
<organism evidence="1 2">
    <name type="scientific">Lactobacillus ultunensis DSM 16047</name>
    <dbReference type="NCBI Taxonomy" id="525365"/>
    <lineage>
        <taxon>Bacteria</taxon>
        <taxon>Bacillati</taxon>
        <taxon>Bacillota</taxon>
        <taxon>Bacilli</taxon>
        <taxon>Lactobacillales</taxon>
        <taxon>Lactobacillaceae</taxon>
        <taxon>Lactobacillus</taxon>
    </lineage>
</organism>
<dbReference type="HOGENOM" id="CLU_1183836_0_0_9"/>
<proteinExistence type="predicted"/>
<name>C2ELP9_9LACO</name>
<keyword evidence="2" id="KW-1185">Reference proteome</keyword>
<dbReference type="eggNOG" id="ENOG50309H6">
    <property type="taxonomic scope" value="Bacteria"/>
</dbReference>
<evidence type="ECO:0000313" key="1">
    <source>
        <dbReference type="EMBL" id="EEJ72544.1"/>
    </source>
</evidence>
<gene>
    <name evidence="1" type="ORF">HMPREF0548_0595</name>
</gene>
<dbReference type="STRING" id="525365.HMPREF0548_0595"/>
<dbReference type="EMBL" id="ACGU01000034">
    <property type="protein sequence ID" value="EEJ72544.1"/>
    <property type="molecule type" value="Genomic_DNA"/>
</dbReference>